<dbReference type="EMBL" id="CP017826">
    <property type="protein sequence ID" value="APA14737.1"/>
    <property type="molecule type" value="Genomic_DNA"/>
</dbReference>
<dbReference type="OrthoDB" id="63112at2759"/>
<organism evidence="1 2">
    <name type="scientific">Sclerotinia sclerotiorum (strain ATCC 18683 / 1980 / Ss-1)</name>
    <name type="common">White mold</name>
    <name type="synonym">Whetzelinia sclerotiorum</name>
    <dbReference type="NCBI Taxonomy" id="665079"/>
    <lineage>
        <taxon>Eukaryota</taxon>
        <taxon>Fungi</taxon>
        <taxon>Dikarya</taxon>
        <taxon>Ascomycota</taxon>
        <taxon>Pezizomycotina</taxon>
        <taxon>Leotiomycetes</taxon>
        <taxon>Helotiales</taxon>
        <taxon>Sclerotiniaceae</taxon>
        <taxon>Sclerotinia</taxon>
    </lineage>
</organism>
<reference evidence="2" key="1">
    <citation type="journal article" date="2017" name="Genome Biol. Evol.">
        <title>The complete genome sequence of the phytopathogenic fungus Sclerotinia sclerotiorum reveals insights into the genome architecture of broad host range pathogens.</title>
        <authorList>
            <person name="Derbyshire M."/>
            <person name="Denton-Giles M."/>
            <person name="Hegedus D."/>
            <person name="Seifbarghy S."/>
            <person name="Rollins J."/>
            <person name="van Kan J."/>
            <person name="Seidl M.F."/>
            <person name="Faino L."/>
            <person name="Mbengue M."/>
            <person name="Navaud O."/>
            <person name="Raffaele S."/>
            <person name="Hammond-Kosack K."/>
            <person name="Heard S."/>
            <person name="Oliver R."/>
        </authorList>
    </citation>
    <scope>NUCLEOTIDE SEQUENCE [LARGE SCALE GENOMIC DNA]</scope>
    <source>
        <strain evidence="2">ATCC 18683 / 1980 / Ss-1</strain>
    </source>
</reference>
<dbReference type="RefSeq" id="XP_001592504.1">
    <property type="nucleotide sequence ID" value="XM_001592454.1"/>
</dbReference>
<evidence type="ECO:0000313" key="2">
    <source>
        <dbReference type="Proteomes" id="UP000177798"/>
    </source>
</evidence>
<dbReference type="KEGG" id="ssl:SS1G_06745"/>
<dbReference type="AlphaFoldDB" id="A0A1D9QIG3"/>
<proteinExistence type="predicted"/>
<accession>A0A1D9QIG3</accession>
<dbReference type="VEuPathDB" id="FungiDB:sscle_13g095070"/>
<dbReference type="Proteomes" id="UP000177798">
    <property type="component" value="Chromosome 13"/>
</dbReference>
<sequence length="111" mass="12740">MLNFPKETKHEPKCYVTHGTIGHVDTKQTPTRRKPFVNILGYKYINKVEMILPQEMYEVMRREMEEVFSENGGPVYSRVVMPLSALIEGEFFTEYIKKGEEGEGVGMGSGF</sequence>
<protein>
    <submittedName>
        <fullName evidence="1">Uncharacterized protein</fullName>
    </submittedName>
</protein>
<gene>
    <name evidence="1" type="ORF">sscle_13g095070</name>
</gene>
<name>A0A1D9QIG3_SCLS1</name>
<evidence type="ECO:0000313" key="1">
    <source>
        <dbReference type="EMBL" id="APA14737.1"/>
    </source>
</evidence>